<dbReference type="Pfam" id="PF00106">
    <property type="entry name" value="adh_short"/>
    <property type="match status" value="1"/>
</dbReference>
<dbReference type="STRING" id="946362.F2UJG3"/>
<dbReference type="PANTHER" id="PTHR43313">
    <property type="entry name" value="SHORT-CHAIN DEHYDROGENASE/REDUCTASE FAMILY 9C"/>
    <property type="match status" value="1"/>
</dbReference>
<dbReference type="Proteomes" id="UP000007799">
    <property type="component" value="Unassembled WGS sequence"/>
</dbReference>
<feature type="transmembrane region" description="Helical" evidence="2">
    <location>
        <begin position="7"/>
        <end position="28"/>
    </location>
</feature>
<dbReference type="InterPro" id="IPR057326">
    <property type="entry name" value="KR_dom"/>
</dbReference>
<evidence type="ECO:0000313" key="5">
    <source>
        <dbReference type="Proteomes" id="UP000007799"/>
    </source>
</evidence>
<reference evidence="4" key="1">
    <citation type="submission" date="2009-08" db="EMBL/GenBank/DDBJ databases">
        <title>Annotation of Salpingoeca rosetta.</title>
        <authorList>
            <consortium name="The Broad Institute Genome Sequencing Platform"/>
            <person name="Russ C."/>
            <person name="Cuomo C."/>
            <person name="Burger G."/>
            <person name="Gray M.W."/>
            <person name="Holland P.W.H."/>
            <person name="King N."/>
            <person name="Lang F.B.F."/>
            <person name="Roger A.J."/>
            <person name="Ruiz-Trillo I."/>
            <person name="Young S.K."/>
            <person name="Zeng Q."/>
            <person name="Gargeya S."/>
            <person name="Alvarado L."/>
            <person name="Berlin A."/>
            <person name="Chapman S.B."/>
            <person name="Chen Z."/>
            <person name="Freedman E."/>
            <person name="Gellesch M."/>
            <person name="Goldberg J."/>
            <person name="Griggs A."/>
            <person name="Gujja S."/>
            <person name="Heilman E."/>
            <person name="Heiman D."/>
            <person name="Howarth C."/>
            <person name="Mehta T."/>
            <person name="Neiman D."/>
            <person name="Pearson M."/>
            <person name="Roberts A."/>
            <person name="Saif S."/>
            <person name="Shea T."/>
            <person name="Shenoy N."/>
            <person name="Sisk P."/>
            <person name="Stolte C."/>
            <person name="Sykes S."/>
            <person name="White J."/>
            <person name="Yandava C."/>
            <person name="Haas B."/>
            <person name="Nusbaum C."/>
            <person name="Birren B."/>
        </authorList>
    </citation>
    <scope>NUCLEOTIDE SEQUENCE [LARGE SCALE GENOMIC DNA]</scope>
    <source>
        <strain evidence="4">ATCC 50818</strain>
    </source>
</reference>
<keyword evidence="2" id="KW-0812">Transmembrane</keyword>
<dbReference type="CDD" id="cd05374">
    <property type="entry name" value="17beta-HSD-like_SDR_c"/>
    <property type="match status" value="1"/>
</dbReference>
<dbReference type="AlphaFoldDB" id="F2UJG3"/>
<dbReference type="SUPFAM" id="SSF51735">
    <property type="entry name" value="NAD(P)-binding Rossmann-fold domains"/>
    <property type="match status" value="1"/>
</dbReference>
<dbReference type="OrthoDB" id="1274115at2759"/>
<keyword evidence="5" id="KW-1185">Reference proteome</keyword>
<dbReference type="InterPro" id="IPR002347">
    <property type="entry name" value="SDR_fam"/>
</dbReference>
<dbReference type="RefSeq" id="XP_004990606.1">
    <property type="nucleotide sequence ID" value="XM_004990549.1"/>
</dbReference>
<dbReference type="GO" id="GO:0008202">
    <property type="term" value="P:steroid metabolic process"/>
    <property type="evidence" value="ECO:0007669"/>
    <property type="project" value="TreeGrafter"/>
</dbReference>
<dbReference type="KEGG" id="sre:PTSG_08356"/>
<name>F2UJG3_SALR5</name>
<evidence type="ECO:0000256" key="1">
    <source>
        <dbReference type="RuleBase" id="RU000363"/>
    </source>
</evidence>
<feature type="domain" description="Ketoreductase" evidence="3">
    <location>
        <begin position="34"/>
        <end position="209"/>
    </location>
</feature>
<gene>
    <name evidence="4" type="ORF">PTSG_08356</name>
</gene>
<evidence type="ECO:0000256" key="2">
    <source>
        <dbReference type="SAM" id="Phobius"/>
    </source>
</evidence>
<evidence type="ECO:0000313" key="4">
    <source>
        <dbReference type="EMBL" id="EGD77262.1"/>
    </source>
</evidence>
<dbReference type="PANTHER" id="PTHR43313:SF1">
    <property type="entry name" value="3BETA-HYDROXYSTEROID DEHYDROGENASE DHS-16"/>
    <property type="match status" value="1"/>
</dbReference>
<keyword evidence="2" id="KW-1133">Transmembrane helix</keyword>
<dbReference type="FunCoup" id="F2UJG3">
    <property type="interactions" value="842"/>
</dbReference>
<sequence length="325" mass="34716">MSLCKPGVLMGILAVLLYLLFVFPVKYFPVHDSGAILITGTSTGIGRHAAVELAKKGYTVYATVRKQADVDSLKKEGVNTLIPIVMDVTKPDQIASAVDTIKKGGHKLIGLVNNAGISARVPLEAHDLDRIRSMFEVNVFGVVSVTQAFLPMIRENKGRIVNVGSLAGFIAMPGSASYSATKFGLEGLNDALRREMAPFGVSVSIVEPAYVSTAIASKSTGEAAATRWVSREMQDTYAWFFADFEEKRLKGEALADGPEVTTKAITHALTSRTPETRYIVANTYGIPAKIAALINWLLPDRLGDIVLANDASISGAASKTAKGTN</sequence>
<evidence type="ECO:0000259" key="3">
    <source>
        <dbReference type="SMART" id="SM00822"/>
    </source>
</evidence>
<keyword evidence="2" id="KW-0472">Membrane</keyword>
<dbReference type="OMA" id="FFDAYHD"/>
<dbReference type="PRINTS" id="PR00081">
    <property type="entry name" value="GDHRDH"/>
</dbReference>
<dbReference type="SMART" id="SM00822">
    <property type="entry name" value="PKS_KR"/>
    <property type="match status" value="1"/>
</dbReference>
<dbReference type="InterPro" id="IPR020904">
    <property type="entry name" value="Sc_DH/Rdtase_CS"/>
</dbReference>
<dbReference type="eggNOG" id="KOG1610">
    <property type="taxonomic scope" value="Eukaryota"/>
</dbReference>
<comment type="similarity">
    <text evidence="1">Belongs to the short-chain dehydrogenases/reductases (SDR) family.</text>
</comment>
<proteinExistence type="inferred from homology"/>
<organism evidence="5">
    <name type="scientific">Salpingoeca rosetta (strain ATCC 50818 / BSB-021)</name>
    <dbReference type="NCBI Taxonomy" id="946362"/>
    <lineage>
        <taxon>Eukaryota</taxon>
        <taxon>Choanoflagellata</taxon>
        <taxon>Craspedida</taxon>
        <taxon>Salpingoecidae</taxon>
        <taxon>Salpingoeca</taxon>
    </lineage>
</organism>
<dbReference type="GO" id="GO:0016491">
    <property type="term" value="F:oxidoreductase activity"/>
    <property type="evidence" value="ECO:0007669"/>
    <property type="project" value="TreeGrafter"/>
</dbReference>
<dbReference type="InterPro" id="IPR036291">
    <property type="entry name" value="NAD(P)-bd_dom_sf"/>
</dbReference>
<accession>F2UJG3</accession>
<dbReference type="PROSITE" id="PS00061">
    <property type="entry name" value="ADH_SHORT"/>
    <property type="match status" value="1"/>
</dbReference>
<dbReference type="Gene3D" id="3.40.50.720">
    <property type="entry name" value="NAD(P)-binding Rossmann-like Domain"/>
    <property type="match status" value="1"/>
</dbReference>
<dbReference type="EMBL" id="GL832977">
    <property type="protein sequence ID" value="EGD77262.1"/>
    <property type="molecule type" value="Genomic_DNA"/>
</dbReference>
<dbReference type="GeneID" id="16071165"/>
<dbReference type="InParanoid" id="F2UJG3"/>
<dbReference type="PRINTS" id="PR00080">
    <property type="entry name" value="SDRFAMILY"/>
</dbReference>
<protein>
    <submittedName>
        <fullName evidence="4">Oxidoreductase</fullName>
    </submittedName>
</protein>